<feature type="region of interest" description="Disordered" evidence="1">
    <location>
        <begin position="109"/>
        <end position="129"/>
    </location>
</feature>
<proteinExistence type="predicted"/>
<organism evidence="2 3">
    <name type="scientific">Burkholderia ubonensis</name>
    <dbReference type="NCBI Taxonomy" id="101571"/>
    <lineage>
        <taxon>Bacteria</taxon>
        <taxon>Pseudomonadati</taxon>
        <taxon>Pseudomonadota</taxon>
        <taxon>Betaproteobacteria</taxon>
        <taxon>Burkholderiales</taxon>
        <taxon>Burkholderiaceae</taxon>
        <taxon>Burkholderia</taxon>
        <taxon>Burkholderia cepacia complex</taxon>
    </lineage>
</organism>
<dbReference type="Proteomes" id="UP000183667">
    <property type="component" value="Unassembled WGS sequence"/>
</dbReference>
<evidence type="ECO:0000313" key="2">
    <source>
        <dbReference type="EMBL" id="OJA46415.1"/>
    </source>
</evidence>
<dbReference type="EMBL" id="MEAU01000023">
    <property type="protein sequence ID" value="OJA46415.1"/>
    <property type="molecule type" value="Genomic_DNA"/>
</dbReference>
<feature type="region of interest" description="Disordered" evidence="1">
    <location>
        <begin position="32"/>
        <end position="61"/>
    </location>
</feature>
<evidence type="ECO:0000313" key="3">
    <source>
        <dbReference type="Proteomes" id="UP000183667"/>
    </source>
</evidence>
<accession>A0ABD6Q2H8</accession>
<sequence>MPALTVTSGMRFAPSSDTAAFERSISARAARASGASASCSASTASGATAGKASRSPTATRASVRTLPVAAFSFSRAISTRLRAVATSICTAAAATCALVTSTGETFPARACRPARSAERAASAADSSVT</sequence>
<evidence type="ECO:0000256" key="1">
    <source>
        <dbReference type="SAM" id="MobiDB-lite"/>
    </source>
</evidence>
<feature type="compositionally biased region" description="Low complexity" evidence="1">
    <location>
        <begin position="32"/>
        <end position="55"/>
    </location>
</feature>
<protein>
    <submittedName>
        <fullName evidence="2">Uncharacterized protein</fullName>
    </submittedName>
</protein>
<dbReference type="AlphaFoldDB" id="A0ABD6Q2H8"/>
<comment type="caution">
    <text evidence="2">The sequence shown here is derived from an EMBL/GenBank/DDBJ whole genome shotgun (WGS) entry which is preliminary data.</text>
</comment>
<name>A0ABD6Q2H8_9BURK</name>
<reference evidence="3" key="1">
    <citation type="submission" date="2016-08" db="EMBL/GenBank/DDBJ databases">
        <title>Population biology and virulence potential of Burkholderia ubonensis.</title>
        <authorList>
            <person name="Price E.P."/>
            <person name="Currie B.J."/>
            <person name="Wagner D.M."/>
        </authorList>
    </citation>
    <scope>NUCLEOTIDE SEQUENCE [LARGE SCALE GENOMIC DNA]</scope>
    <source>
        <strain evidence="3">MSMB0103</strain>
    </source>
</reference>
<gene>
    <name evidence="2" type="ORF">BGV66_17235</name>
</gene>